<organism evidence="2 3">
    <name type="scientific">Brevundimonas bullata</name>
    <dbReference type="NCBI Taxonomy" id="13160"/>
    <lineage>
        <taxon>Bacteria</taxon>
        <taxon>Pseudomonadati</taxon>
        <taxon>Pseudomonadota</taxon>
        <taxon>Alphaproteobacteria</taxon>
        <taxon>Caulobacterales</taxon>
        <taxon>Caulobacteraceae</taxon>
        <taxon>Brevundimonas</taxon>
    </lineage>
</organism>
<dbReference type="Proteomes" id="UP000539957">
    <property type="component" value="Unassembled WGS sequence"/>
</dbReference>
<dbReference type="AlphaFoldDB" id="A0A7W7IQI1"/>
<evidence type="ECO:0000313" key="2">
    <source>
        <dbReference type="EMBL" id="MBB4798683.1"/>
    </source>
</evidence>
<gene>
    <name evidence="2" type="ORF">HNP32_002427</name>
</gene>
<dbReference type="RefSeq" id="WP_184270426.1">
    <property type="nucleotide sequence ID" value="NZ_JACHKY010000003.1"/>
</dbReference>
<feature type="compositionally biased region" description="Polar residues" evidence="1">
    <location>
        <begin position="132"/>
        <end position="141"/>
    </location>
</feature>
<proteinExistence type="predicted"/>
<evidence type="ECO:0000313" key="3">
    <source>
        <dbReference type="Proteomes" id="UP000539957"/>
    </source>
</evidence>
<comment type="caution">
    <text evidence="2">The sequence shown here is derived from an EMBL/GenBank/DDBJ whole genome shotgun (WGS) entry which is preliminary data.</text>
</comment>
<keyword evidence="3" id="KW-1185">Reference proteome</keyword>
<sequence>MTALLFALMLQQAAPAVVWSDDPPAPVEAVAAAPVPVLPAHALADPFGWERSQCSPFIRRDEPLEHCQARVRVTLAAVLGDRLPDGLRPSAALENCTPGTAANGYAMQCGPRPVAALGAPAPLEKVCDSRPQRTPSGTLAFNNDCRPAPGEVREPEGLRIRLGGD</sequence>
<name>A0A7W7IQI1_9CAUL</name>
<dbReference type="EMBL" id="JACHKY010000003">
    <property type="protein sequence ID" value="MBB4798683.1"/>
    <property type="molecule type" value="Genomic_DNA"/>
</dbReference>
<reference evidence="2 3" key="1">
    <citation type="submission" date="2020-08" db="EMBL/GenBank/DDBJ databases">
        <title>Functional genomics of gut bacteria from endangered species of beetles.</title>
        <authorList>
            <person name="Carlos-Shanley C."/>
        </authorList>
    </citation>
    <scope>NUCLEOTIDE SEQUENCE [LARGE SCALE GENOMIC DNA]</scope>
    <source>
        <strain evidence="2 3">S00123</strain>
    </source>
</reference>
<feature type="region of interest" description="Disordered" evidence="1">
    <location>
        <begin position="130"/>
        <end position="165"/>
    </location>
</feature>
<evidence type="ECO:0000256" key="1">
    <source>
        <dbReference type="SAM" id="MobiDB-lite"/>
    </source>
</evidence>
<feature type="compositionally biased region" description="Basic and acidic residues" evidence="1">
    <location>
        <begin position="151"/>
        <end position="165"/>
    </location>
</feature>
<accession>A0A7W7IQI1</accession>
<protein>
    <submittedName>
        <fullName evidence="2">Uncharacterized protein</fullName>
    </submittedName>
</protein>